<protein>
    <submittedName>
        <fullName evidence="6">Iron-containing alcohol dehydrogenase</fullName>
    </submittedName>
</protein>
<dbReference type="Proteomes" id="UP000322822">
    <property type="component" value="Chromosome 2"/>
</dbReference>
<comment type="cofactor">
    <cofactor evidence="1">
        <name>Fe cation</name>
        <dbReference type="ChEBI" id="CHEBI:24875"/>
    </cofactor>
</comment>
<dbReference type="EMBL" id="CP044067">
    <property type="protein sequence ID" value="QET05352.1"/>
    <property type="molecule type" value="Genomic_DNA"/>
</dbReference>
<evidence type="ECO:0000313" key="7">
    <source>
        <dbReference type="Proteomes" id="UP000322822"/>
    </source>
</evidence>
<evidence type="ECO:0000256" key="1">
    <source>
        <dbReference type="ARBA" id="ARBA00001962"/>
    </source>
</evidence>
<dbReference type="InterPro" id="IPR056798">
    <property type="entry name" value="ADH_Fe_C"/>
</dbReference>
<accession>A0A5P2HB89</accession>
<evidence type="ECO:0000259" key="5">
    <source>
        <dbReference type="Pfam" id="PF25137"/>
    </source>
</evidence>
<gene>
    <name evidence="6" type="ORF">FOB72_25380</name>
</gene>
<dbReference type="InterPro" id="IPR001670">
    <property type="entry name" value="ADH_Fe/GldA"/>
</dbReference>
<comment type="similarity">
    <text evidence="2">Belongs to the iron-containing alcohol dehydrogenase family.</text>
</comment>
<feature type="domain" description="Fe-containing alcohol dehydrogenase-like C-terminal" evidence="5">
    <location>
        <begin position="233"/>
        <end position="384"/>
    </location>
</feature>
<dbReference type="PANTHER" id="PTHR11496">
    <property type="entry name" value="ALCOHOL DEHYDROGENASE"/>
    <property type="match status" value="1"/>
</dbReference>
<sequence>MGGEDLVHFCAPARLIMGTGARERLPALLYRLGYRRGLVVTDTFFTSSTPWVWELVAAGHAHGVTLTVYDGGAPDPTTTLCDAATAALRADADVAAIDHVIAMGGGSNIDLAKALCLTLPGGAPIRSFIGRIDSATPVLPLVAMPTTAGTGSEATPGAILVDPDNATKVAVMDNRLRPAVALIDPEFTFTCPPRVTADAGIDALTHAIESYVTMDAARFDLRDDPDPGYSGRNPMTMLFAHESIRLCARHLRRSLADHDVAAMREARVGMSHASLYAALSYGSAGLNAVHGIAYAVAGLTHLSHGTTNAVMLPYVLDALRDVRRDELLTIARLFDIADTDADTAVARLPVVLRDLIHALGVPVTLEACGIREDDLDTLTRDALAVTRLAKAFPVPDVAARYARIVRNAWDGTLAFDDAPMQRRVA</sequence>
<dbReference type="Pfam" id="PF25137">
    <property type="entry name" value="ADH_Fe_C"/>
    <property type="match status" value="1"/>
</dbReference>
<keyword evidence="3" id="KW-0560">Oxidoreductase</keyword>
<dbReference type="Gene3D" id="1.20.1090.10">
    <property type="entry name" value="Dehydroquinate synthase-like - alpha domain"/>
    <property type="match status" value="1"/>
</dbReference>
<reference evidence="6 7" key="1">
    <citation type="submission" date="2019-09" db="EMBL/GenBank/DDBJ databases">
        <title>FDA dAtabase for Regulatory Grade micrObial Sequences (FDA-ARGOS): Supporting development and validation of Infectious Disease Dx tests.</title>
        <authorList>
            <person name="Sciortino C."/>
            <person name="Tallon L."/>
            <person name="Sadzewicz L."/>
            <person name="Vavikolanu K."/>
            <person name="Mehta A."/>
            <person name="Aluvathingal J."/>
            <person name="Nadendla S."/>
            <person name="Nandy P."/>
            <person name="Geyer C."/>
            <person name="Yan Y."/>
            <person name="Sichtig H."/>
        </authorList>
    </citation>
    <scope>NUCLEOTIDE SEQUENCE [LARGE SCALE GENOMIC DNA]</scope>
    <source>
        <strain evidence="6 7">FDAARGOS_664</strain>
    </source>
</reference>
<evidence type="ECO:0000259" key="4">
    <source>
        <dbReference type="Pfam" id="PF00465"/>
    </source>
</evidence>
<dbReference type="GO" id="GO:0004022">
    <property type="term" value="F:alcohol dehydrogenase (NAD+) activity"/>
    <property type="evidence" value="ECO:0007669"/>
    <property type="project" value="TreeGrafter"/>
</dbReference>
<dbReference type="Pfam" id="PF00465">
    <property type="entry name" value="Fe-ADH"/>
    <property type="match status" value="1"/>
</dbReference>
<dbReference type="SUPFAM" id="SSF56796">
    <property type="entry name" value="Dehydroquinate synthase-like"/>
    <property type="match status" value="1"/>
</dbReference>
<organism evidence="6 7">
    <name type="scientific">Cupriavidus pauculus</name>
    <dbReference type="NCBI Taxonomy" id="82633"/>
    <lineage>
        <taxon>Bacteria</taxon>
        <taxon>Pseudomonadati</taxon>
        <taxon>Pseudomonadota</taxon>
        <taxon>Betaproteobacteria</taxon>
        <taxon>Burkholderiales</taxon>
        <taxon>Burkholderiaceae</taxon>
        <taxon>Cupriavidus</taxon>
    </lineage>
</organism>
<name>A0A5P2HB89_9BURK</name>
<dbReference type="RefSeq" id="WP_150375442.1">
    <property type="nucleotide sequence ID" value="NZ_CP044067.1"/>
</dbReference>
<feature type="domain" description="Alcohol dehydrogenase iron-type/glycerol dehydrogenase GldA" evidence="4">
    <location>
        <begin position="12"/>
        <end position="185"/>
    </location>
</feature>
<dbReference type="PANTHER" id="PTHR11496:SF102">
    <property type="entry name" value="ALCOHOL DEHYDROGENASE 4"/>
    <property type="match status" value="1"/>
</dbReference>
<dbReference type="InterPro" id="IPR039697">
    <property type="entry name" value="Alcohol_dehydrogenase_Fe"/>
</dbReference>
<dbReference type="AlphaFoldDB" id="A0A5P2HB89"/>
<dbReference type="Gene3D" id="3.40.50.1970">
    <property type="match status" value="1"/>
</dbReference>
<proteinExistence type="inferred from homology"/>
<dbReference type="GO" id="GO:0046872">
    <property type="term" value="F:metal ion binding"/>
    <property type="evidence" value="ECO:0007669"/>
    <property type="project" value="InterPro"/>
</dbReference>
<evidence type="ECO:0000256" key="2">
    <source>
        <dbReference type="ARBA" id="ARBA00007358"/>
    </source>
</evidence>
<evidence type="ECO:0000313" key="6">
    <source>
        <dbReference type="EMBL" id="QET05352.1"/>
    </source>
</evidence>
<evidence type="ECO:0000256" key="3">
    <source>
        <dbReference type="ARBA" id="ARBA00023002"/>
    </source>
</evidence>
<dbReference type="OrthoDB" id="9815791at2"/>
<dbReference type="FunFam" id="3.40.50.1970:FF:000003">
    <property type="entry name" value="Alcohol dehydrogenase, iron-containing"/>
    <property type="match status" value="1"/>
</dbReference>